<dbReference type="GO" id="GO:0036382">
    <property type="term" value="F:flavin reductase (NADH) activity"/>
    <property type="evidence" value="ECO:0007669"/>
    <property type="project" value="UniProtKB-EC"/>
</dbReference>
<dbReference type="SUPFAM" id="SSF50475">
    <property type="entry name" value="FMN-binding split barrel"/>
    <property type="match status" value="1"/>
</dbReference>
<dbReference type="EC" id="1.5.1.36" evidence="3"/>
<evidence type="ECO:0000313" key="3">
    <source>
        <dbReference type="EMBL" id="CDZ87579.1"/>
    </source>
</evidence>
<dbReference type="eggNOG" id="COG1853">
    <property type="taxonomic scope" value="Bacteria"/>
</dbReference>
<dbReference type="GO" id="GO:0004497">
    <property type="term" value="F:monooxygenase activity"/>
    <property type="evidence" value="ECO:0007669"/>
    <property type="project" value="UniProtKB-KW"/>
</dbReference>
<comment type="similarity">
    <text evidence="1">Belongs to the non-flavoprotein flavin reductase family.</text>
</comment>
<protein>
    <submittedName>
        <fullName evidence="3">Flavin-dependent monooxygenase, reductase subunit HsaB</fullName>
        <ecNumber evidence="3">1.5.1.36</ecNumber>
    </submittedName>
</protein>
<dbReference type="AlphaFoldDB" id="A0A098BFU5"/>
<dbReference type="RefSeq" id="WP_010593249.1">
    <property type="nucleotide sequence ID" value="NZ_CP023714.1"/>
</dbReference>
<dbReference type="InterPro" id="IPR050268">
    <property type="entry name" value="NADH-dep_flavin_reductase"/>
</dbReference>
<dbReference type="InterPro" id="IPR012349">
    <property type="entry name" value="Split_barrel_FMN-bd"/>
</dbReference>
<dbReference type="GO" id="GO:0010181">
    <property type="term" value="F:FMN binding"/>
    <property type="evidence" value="ECO:0007669"/>
    <property type="project" value="InterPro"/>
</dbReference>
<dbReference type="Pfam" id="PF01613">
    <property type="entry name" value="Flavin_Reduct"/>
    <property type="match status" value="1"/>
</dbReference>
<proteinExistence type="inferred from homology"/>
<dbReference type="PANTHER" id="PTHR30466:SF11">
    <property type="entry name" value="FLAVIN-DEPENDENT MONOOXYGENASE, REDUCTASE SUBUNIT HSAB"/>
    <property type="match status" value="1"/>
</dbReference>
<dbReference type="Gene3D" id="2.30.110.10">
    <property type="entry name" value="Electron Transport, Fmn-binding Protein, Chain A"/>
    <property type="match status" value="1"/>
</dbReference>
<dbReference type="SMART" id="SM00903">
    <property type="entry name" value="Flavin_Reduct"/>
    <property type="match status" value="1"/>
</dbReference>
<dbReference type="GO" id="GO:0042602">
    <property type="term" value="F:riboflavin reductase (NADPH) activity"/>
    <property type="evidence" value="ECO:0007669"/>
    <property type="project" value="TreeGrafter"/>
</dbReference>
<dbReference type="EMBL" id="CCSD01000043">
    <property type="protein sequence ID" value="CDZ87579.1"/>
    <property type="molecule type" value="Genomic_DNA"/>
</dbReference>
<organism evidence="3 4">
    <name type="scientific">Rhodococcus ruber</name>
    <dbReference type="NCBI Taxonomy" id="1830"/>
    <lineage>
        <taxon>Bacteria</taxon>
        <taxon>Bacillati</taxon>
        <taxon>Actinomycetota</taxon>
        <taxon>Actinomycetes</taxon>
        <taxon>Mycobacteriales</taxon>
        <taxon>Nocardiaceae</taxon>
        <taxon>Rhodococcus</taxon>
    </lineage>
</organism>
<reference evidence="3 4" key="1">
    <citation type="journal article" date="2014" name="Genome Announc.">
        <title>Draft Genome Sequence of Propane- and Butane-Oxidizing Actinobacterium Rhodococcus ruber IEGM 231.</title>
        <authorList>
            <person name="Ivshina I.B."/>
            <person name="Kuyukina M.S."/>
            <person name="Krivoruchko A.V."/>
            <person name="Barbe V."/>
            <person name="Fischer C."/>
        </authorList>
    </citation>
    <scope>NUCLEOTIDE SEQUENCE [LARGE SCALE GENOMIC DNA]</scope>
</reference>
<keyword evidence="3" id="KW-0503">Monooxygenase</keyword>
<name>A0A098BFU5_9NOCA</name>
<evidence type="ECO:0000313" key="4">
    <source>
        <dbReference type="Proteomes" id="UP000042997"/>
    </source>
</evidence>
<dbReference type="OrthoDB" id="9792858at2"/>
<sequence length="179" mass="19169">MAAEHTVLDPRTMRDVLGNFCTGVTVVTGHDGREPLGFACQSFASVSLDPPLVSFCPARTSQTWPRIREIGTLAINVLAHDQRDTCMAFAVSGGDKFTGVDWTRGDNGAPALTGALARIEAVVEAEHDAGDHTIVVARVTGLTALHDDGPLLFYRGGFGRYTTETILDEETATDVNPLR</sequence>
<dbReference type="InterPro" id="IPR002563">
    <property type="entry name" value="Flavin_Rdtase-like_dom"/>
</dbReference>
<evidence type="ECO:0000256" key="1">
    <source>
        <dbReference type="ARBA" id="ARBA00008898"/>
    </source>
</evidence>
<dbReference type="GeneID" id="66837396"/>
<evidence type="ECO:0000256" key="2">
    <source>
        <dbReference type="ARBA" id="ARBA00023002"/>
    </source>
</evidence>
<gene>
    <name evidence="3" type="primary">hsaB</name>
    <name evidence="3" type="ORF">RHRU231_330036</name>
</gene>
<keyword evidence="2 3" id="KW-0560">Oxidoreductase</keyword>
<accession>A0A098BFU5</accession>
<dbReference type="Proteomes" id="UP000042997">
    <property type="component" value="Unassembled WGS sequence"/>
</dbReference>
<dbReference type="KEGG" id="rrz:CS378_10140"/>
<dbReference type="PANTHER" id="PTHR30466">
    <property type="entry name" value="FLAVIN REDUCTASE"/>
    <property type="match status" value="1"/>
</dbReference>